<organism evidence="1 2">
    <name type="scientific">Rotaria socialis</name>
    <dbReference type="NCBI Taxonomy" id="392032"/>
    <lineage>
        <taxon>Eukaryota</taxon>
        <taxon>Metazoa</taxon>
        <taxon>Spiralia</taxon>
        <taxon>Gnathifera</taxon>
        <taxon>Rotifera</taxon>
        <taxon>Eurotatoria</taxon>
        <taxon>Bdelloidea</taxon>
        <taxon>Philodinida</taxon>
        <taxon>Philodinidae</taxon>
        <taxon>Rotaria</taxon>
    </lineage>
</organism>
<evidence type="ECO:0000313" key="2">
    <source>
        <dbReference type="Proteomes" id="UP000663873"/>
    </source>
</evidence>
<sequence length="80" mass="9264">SGGRLSANSPELENEITRQLAEPTTLLHLVDYSSRDDYNPTNSTDLRRVSRIDVTTSLRLVQRFRSIIHRLCQLHRSHLH</sequence>
<dbReference type="Proteomes" id="UP000663873">
    <property type="component" value="Unassembled WGS sequence"/>
</dbReference>
<comment type="caution">
    <text evidence="1">The sequence shown here is derived from an EMBL/GenBank/DDBJ whole genome shotgun (WGS) entry which is preliminary data.</text>
</comment>
<feature type="non-terminal residue" evidence="1">
    <location>
        <position position="1"/>
    </location>
</feature>
<feature type="non-terminal residue" evidence="1">
    <location>
        <position position="80"/>
    </location>
</feature>
<keyword evidence="2" id="KW-1185">Reference proteome</keyword>
<dbReference type="EMBL" id="CAJOBP010104372">
    <property type="protein sequence ID" value="CAF4984947.1"/>
    <property type="molecule type" value="Genomic_DNA"/>
</dbReference>
<reference evidence="1" key="1">
    <citation type="submission" date="2021-02" db="EMBL/GenBank/DDBJ databases">
        <authorList>
            <person name="Nowell W R."/>
        </authorList>
    </citation>
    <scope>NUCLEOTIDE SEQUENCE</scope>
</reference>
<evidence type="ECO:0000313" key="1">
    <source>
        <dbReference type="EMBL" id="CAF4984947.1"/>
    </source>
</evidence>
<dbReference type="AlphaFoldDB" id="A0A821ZL04"/>
<gene>
    <name evidence="1" type="ORF">UJA718_LOCUS49514</name>
</gene>
<proteinExistence type="predicted"/>
<name>A0A821ZL04_9BILA</name>
<protein>
    <submittedName>
        <fullName evidence="1">Uncharacterized protein</fullName>
    </submittedName>
</protein>
<accession>A0A821ZL04</accession>